<name>A0AAE7CQJ2_STRAT</name>
<evidence type="ECO:0000313" key="6">
    <source>
        <dbReference type="EMBL" id="QIT48773.1"/>
    </source>
</evidence>
<reference evidence="6 7" key="1">
    <citation type="submission" date="2020-03" db="EMBL/GenBank/DDBJ databases">
        <title>Is there a link between lipid content and antibiotic production in Streptomyces?</title>
        <authorList>
            <person name="David M."/>
            <person name="Lejeune C."/>
            <person name="Abreu S."/>
            <person name="Thibessard A."/>
            <person name="Leblond P."/>
            <person name="Chaminade P."/>
            <person name="Virolle M.-J."/>
        </authorList>
    </citation>
    <scope>NUCLEOTIDE SEQUENCE [LARGE SCALE GENOMIC DNA]</scope>
    <source>
        <strain evidence="6 7">DSM 41481</strain>
    </source>
</reference>
<dbReference type="EMBL" id="CP050692">
    <property type="protein sequence ID" value="QIT48773.1"/>
    <property type="molecule type" value="Genomic_DNA"/>
</dbReference>
<organism evidence="6 7">
    <name type="scientific">Streptomyces antibioticus</name>
    <dbReference type="NCBI Taxonomy" id="1890"/>
    <lineage>
        <taxon>Bacteria</taxon>
        <taxon>Bacillati</taxon>
        <taxon>Actinomycetota</taxon>
        <taxon>Actinomycetes</taxon>
        <taxon>Kitasatosporales</taxon>
        <taxon>Streptomycetaceae</taxon>
        <taxon>Streptomyces</taxon>
    </lineage>
</organism>
<gene>
    <name evidence="6" type="ORF">HCX60_06075</name>
</gene>
<dbReference type="Proteomes" id="UP000502504">
    <property type="component" value="Chromosome"/>
</dbReference>
<feature type="transmembrane region" description="Helical" evidence="5">
    <location>
        <begin position="22"/>
        <end position="42"/>
    </location>
</feature>
<dbReference type="InterPro" id="IPR032808">
    <property type="entry name" value="DoxX"/>
</dbReference>
<feature type="transmembrane region" description="Helical" evidence="5">
    <location>
        <begin position="63"/>
        <end position="83"/>
    </location>
</feature>
<protein>
    <submittedName>
        <fullName evidence="6">DoxX family protein</fullName>
    </submittedName>
</protein>
<keyword evidence="4 5" id="KW-0472">Membrane</keyword>
<proteinExistence type="predicted"/>
<evidence type="ECO:0000256" key="1">
    <source>
        <dbReference type="ARBA" id="ARBA00004141"/>
    </source>
</evidence>
<evidence type="ECO:0000256" key="2">
    <source>
        <dbReference type="ARBA" id="ARBA00022692"/>
    </source>
</evidence>
<feature type="transmembrane region" description="Helical" evidence="5">
    <location>
        <begin position="114"/>
        <end position="134"/>
    </location>
</feature>
<evidence type="ECO:0000313" key="7">
    <source>
        <dbReference type="Proteomes" id="UP000502504"/>
    </source>
</evidence>
<keyword evidence="3 5" id="KW-1133">Transmembrane helix</keyword>
<feature type="transmembrane region" description="Helical" evidence="5">
    <location>
        <begin position="89"/>
        <end position="107"/>
    </location>
</feature>
<dbReference type="GO" id="GO:0016020">
    <property type="term" value="C:membrane"/>
    <property type="evidence" value="ECO:0007669"/>
    <property type="project" value="UniProtKB-SubCell"/>
</dbReference>
<evidence type="ECO:0000256" key="5">
    <source>
        <dbReference type="SAM" id="Phobius"/>
    </source>
</evidence>
<keyword evidence="2 5" id="KW-0812">Transmembrane</keyword>
<dbReference type="AlphaFoldDB" id="A0AAE7CQJ2"/>
<sequence>MTRRHQPFPATPFEPLKEFPVFIAYVVVASLLAVVLIGSGRAKLVRDEKITDGMHKIGVPDSWFPRLSALEIAAALGLIAGIFYRPLGIAAGIGIVAYFIGAVITHLRAKDTAGLPMPAVLIVVGAAALVLGVATV</sequence>
<comment type="subcellular location">
    <subcellularLocation>
        <location evidence="1">Membrane</location>
        <topology evidence="1">Multi-pass membrane protein</topology>
    </subcellularLocation>
</comment>
<evidence type="ECO:0000256" key="3">
    <source>
        <dbReference type="ARBA" id="ARBA00022989"/>
    </source>
</evidence>
<evidence type="ECO:0000256" key="4">
    <source>
        <dbReference type="ARBA" id="ARBA00023136"/>
    </source>
</evidence>
<dbReference type="Pfam" id="PF13564">
    <property type="entry name" value="DoxX_2"/>
    <property type="match status" value="1"/>
</dbReference>
<accession>A0AAE7CQJ2</accession>